<feature type="compositionally biased region" description="Low complexity" evidence="9">
    <location>
        <begin position="1"/>
        <end position="30"/>
    </location>
</feature>
<name>V9KS72_CALMI</name>
<comment type="subcellular location">
    <subcellularLocation>
        <location evidence="1">Mitochondrion</location>
    </subcellularLocation>
</comment>
<evidence type="ECO:0000256" key="9">
    <source>
        <dbReference type="SAM" id="MobiDB-lite"/>
    </source>
</evidence>
<evidence type="ECO:0000256" key="1">
    <source>
        <dbReference type="ARBA" id="ARBA00004173"/>
    </source>
</evidence>
<keyword evidence="4 10" id="KW-0689">Ribosomal protein</keyword>
<dbReference type="AlphaFoldDB" id="V9KS72"/>
<dbReference type="PANTHER" id="PTHR13231:SF3">
    <property type="entry name" value="SMALL RIBOSOMAL SUBUNIT PROTEIN MS31"/>
    <property type="match status" value="1"/>
</dbReference>
<evidence type="ECO:0000313" key="10">
    <source>
        <dbReference type="EMBL" id="AFP01014.1"/>
    </source>
</evidence>
<dbReference type="GO" id="GO:0005763">
    <property type="term" value="C:mitochondrial small ribosomal subunit"/>
    <property type="evidence" value="ECO:0007669"/>
    <property type="project" value="InterPro"/>
</dbReference>
<evidence type="ECO:0000256" key="8">
    <source>
        <dbReference type="ARBA" id="ARBA00035363"/>
    </source>
</evidence>
<keyword evidence="6" id="KW-0687">Ribonucleoprotein</keyword>
<keyword evidence="3" id="KW-0809">Transit peptide</keyword>
<sequence>MLRAAGSRAQRGAAAALQAPAHRLPTTARPRPGPGPGNRTCQRCIFTGSAVLKDGDESKSPAAPSLQTETEEEKKKSASGKANLLNLISGMKVEMSTKKRFQALRMQKEKEQTKNRAGSMESATSMFQKATEEIRSQSEETLNPDLVAAASAVASSMPFNKNQIESELLTQLRKHESVTEAQRSGDTSNIGDIISSMKVGRRHTSRAGSRSTNQICFDEDGQGYVADKGVASEFDAVRKSRNLFTGKRINIFPVSTGEPETLPQIVSPPSLWDIELANRLAAATEQLPRNGFEEMIQWTKEGKLWQFPINNEAGLEQEERVEFHEHVFLEKHLGGFPDRGAIRHFMELVINGLSKNPYITVQQKVEHIEWFSQYFQDKEEILKESEASIN</sequence>
<evidence type="ECO:0000256" key="3">
    <source>
        <dbReference type="ARBA" id="ARBA00022946"/>
    </source>
</evidence>
<evidence type="ECO:0000256" key="2">
    <source>
        <dbReference type="ARBA" id="ARBA00011057"/>
    </source>
</evidence>
<evidence type="ECO:0000256" key="4">
    <source>
        <dbReference type="ARBA" id="ARBA00022980"/>
    </source>
</evidence>
<dbReference type="PANTHER" id="PTHR13231">
    <property type="entry name" value="MITOCHONDRIAL RIBOSOMAL PROTEIN S31"/>
    <property type="match status" value="1"/>
</dbReference>
<feature type="region of interest" description="Disordered" evidence="9">
    <location>
        <begin position="1"/>
        <end position="40"/>
    </location>
</feature>
<dbReference type="GO" id="GO:0003735">
    <property type="term" value="F:structural constituent of ribosome"/>
    <property type="evidence" value="ECO:0007669"/>
    <property type="project" value="InterPro"/>
</dbReference>
<evidence type="ECO:0000256" key="7">
    <source>
        <dbReference type="ARBA" id="ARBA00035133"/>
    </source>
</evidence>
<accession>V9KS72</accession>
<evidence type="ECO:0000256" key="6">
    <source>
        <dbReference type="ARBA" id="ARBA00023274"/>
    </source>
</evidence>
<evidence type="ECO:0000256" key="5">
    <source>
        <dbReference type="ARBA" id="ARBA00023128"/>
    </source>
</evidence>
<dbReference type="InterPro" id="IPR026299">
    <property type="entry name" value="MRP-S31"/>
</dbReference>
<keyword evidence="5" id="KW-0496">Mitochondrion</keyword>
<proteinExistence type="evidence at transcript level"/>
<dbReference type="Pfam" id="PF15433">
    <property type="entry name" value="MRP-S31"/>
    <property type="match status" value="1"/>
</dbReference>
<dbReference type="EMBL" id="JW868496">
    <property type="protein sequence ID" value="AFP01014.1"/>
    <property type="molecule type" value="mRNA"/>
</dbReference>
<protein>
    <recommendedName>
        <fullName evidence="7">Small ribosomal subunit protein mS31</fullName>
    </recommendedName>
    <alternativeName>
        <fullName evidence="8">28S ribosomal protein S31, mitochondrial</fullName>
    </alternativeName>
</protein>
<organism evidence="10">
    <name type="scientific">Callorhinchus milii</name>
    <name type="common">Ghost shark</name>
    <dbReference type="NCBI Taxonomy" id="7868"/>
    <lineage>
        <taxon>Eukaryota</taxon>
        <taxon>Metazoa</taxon>
        <taxon>Chordata</taxon>
        <taxon>Craniata</taxon>
        <taxon>Vertebrata</taxon>
        <taxon>Chondrichthyes</taxon>
        <taxon>Holocephali</taxon>
        <taxon>Chimaeriformes</taxon>
        <taxon>Callorhinchidae</taxon>
        <taxon>Callorhinchus</taxon>
    </lineage>
</organism>
<comment type="similarity">
    <text evidence="2">Belongs to the mitochondrion-specific ribosomal protein mS31 family.</text>
</comment>
<feature type="region of interest" description="Disordered" evidence="9">
    <location>
        <begin position="52"/>
        <end position="79"/>
    </location>
</feature>
<reference evidence="10" key="1">
    <citation type="journal article" date="2014" name="Nature">
        <title>Elephant shark genome provides unique insights into gnathostome evolution.</title>
        <authorList>
            <consortium name="International Elephant Shark Genome Sequencing Consortium"/>
            <person name="Venkatesh B."/>
            <person name="Lee A.P."/>
            <person name="Ravi V."/>
            <person name="Maurya A.K."/>
            <person name="Lian M.M."/>
            <person name="Swann J.B."/>
            <person name="Ohta Y."/>
            <person name="Flajnik M.F."/>
            <person name="Sutoh Y."/>
            <person name="Kasahara M."/>
            <person name="Hoon S."/>
            <person name="Gangu V."/>
            <person name="Roy S.W."/>
            <person name="Irimia M."/>
            <person name="Korzh V."/>
            <person name="Kondrychyn I."/>
            <person name="Lim Z.W."/>
            <person name="Tay B.H."/>
            <person name="Tohari S."/>
            <person name="Kong K.W."/>
            <person name="Ho S."/>
            <person name="Lorente-Galdos B."/>
            <person name="Quilez J."/>
            <person name="Marques-Bonet T."/>
            <person name="Raney B.J."/>
            <person name="Ingham P.W."/>
            <person name="Tay A."/>
            <person name="Hillier L.W."/>
            <person name="Minx P."/>
            <person name="Boehm T."/>
            <person name="Wilson R.K."/>
            <person name="Brenner S."/>
            <person name="Warren W.C."/>
        </authorList>
    </citation>
    <scope>NUCLEOTIDE SEQUENCE</scope>
    <source>
        <tissue evidence="10">Liver</tissue>
    </source>
</reference>